<dbReference type="InterPro" id="IPR004007">
    <property type="entry name" value="DhaL_dom"/>
</dbReference>
<gene>
    <name evidence="3" type="ORF">O4220_08860</name>
</gene>
<dbReference type="Pfam" id="PF13684">
    <property type="entry name" value="FakA-like_C"/>
    <property type="match status" value="1"/>
</dbReference>
<accession>A0ABT4MD81</accession>
<evidence type="ECO:0000259" key="2">
    <source>
        <dbReference type="PROSITE" id="PS51480"/>
    </source>
</evidence>
<dbReference type="PANTHER" id="PTHR33434:SF4">
    <property type="entry name" value="PHOSPHATASE PROTEIN"/>
    <property type="match status" value="1"/>
</dbReference>
<dbReference type="SUPFAM" id="SSF101473">
    <property type="entry name" value="DhaL-like"/>
    <property type="match status" value="1"/>
</dbReference>
<dbReference type="RefSeq" id="WP_269603246.1">
    <property type="nucleotide sequence ID" value="NZ_JAPWIJ010000003.1"/>
</dbReference>
<protein>
    <submittedName>
        <fullName evidence="3">DAK2 domain-containing protein</fullName>
    </submittedName>
</protein>
<keyword evidence="4" id="KW-1185">Reference proteome</keyword>
<comment type="caution">
    <text evidence="3">The sequence shown here is derived from an EMBL/GenBank/DDBJ whole genome shotgun (WGS) entry which is preliminary data.</text>
</comment>
<dbReference type="SMART" id="SM01120">
    <property type="entry name" value="Dak2"/>
    <property type="match status" value="1"/>
</dbReference>
<dbReference type="NCBIfam" id="TIGR03599">
    <property type="entry name" value="YloV"/>
    <property type="match status" value="1"/>
</dbReference>
<dbReference type="SMART" id="SM01121">
    <property type="entry name" value="Dak1_2"/>
    <property type="match status" value="1"/>
</dbReference>
<feature type="domain" description="DhaL" evidence="2">
    <location>
        <begin position="11"/>
        <end position="202"/>
    </location>
</feature>
<dbReference type="InterPro" id="IPR048394">
    <property type="entry name" value="FakA-like_M"/>
</dbReference>
<organism evidence="3 4">
    <name type="scientific">Rhodococcus ruber</name>
    <dbReference type="NCBI Taxonomy" id="1830"/>
    <lineage>
        <taxon>Bacteria</taxon>
        <taxon>Bacillati</taxon>
        <taxon>Actinomycetota</taxon>
        <taxon>Actinomycetes</taxon>
        <taxon>Mycobacteriales</taxon>
        <taxon>Nocardiaceae</taxon>
        <taxon>Rhodococcus</taxon>
    </lineage>
</organism>
<dbReference type="EMBL" id="JAPWIJ010000003">
    <property type="protein sequence ID" value="MCZ4518629.1"/>
    <property type="molecule type" value="Genomic_DNA"/>
</dbReference>
<dbReference type="InterPro" id="IPR019986">
    <property type="entry name" value="YloV-like"/>
</dbReference>
<evidence type="ECO:0000313" key="4">
    <source>
        <dbReference type="Proteomes" id="UP001081071"/>
    </source>
</evidence>
<evidence type="ECO:0000256" key="1">
    <source>
        <dbReference type="SAM" id="MobiDB-lite"/>
    </source>
</evidence>
<dbReference type="Proteomes" id="UP001081071">
    <property type="component" value="Unassembled WGS sequence"/>
</dbReference>
<proteinExistence type="predicted"/>
<dbReference type="PANTHER" id="PTHR33434">
    <property type="entry name" value="DEGV DOMAIN-CONTAINING PROTEIN DR_1986-RELATED"/>
    <property type="match status" value="1"/>
</dbReference>
<dbReference type="InterPro" id="IPR036117">
    <property type="entry name" value="DhaL_dom_sf"/>
</dbReference>
<name>A0ABT4MD81_9NOCA</name>
<sequence>MVDVLDSIDAAALRRWAYRCVDSLTARCDEINALNVFPIPDSDTGTNLMFTFRAAVESMRGAGPAADTRAVGRALAVGAVAGARGNSGVIVSQLLRAVAEAAADGPLDTVSIQAMLRRAQVLVSDAVSVPVEGTMLTVLAAADRDAAAHDANVDLSMLVIDIAEATARALDSTTDQLVELREAGVVDAGALGLSVVFDALVEVVTGRTPPRRRYHRPQNRERTLVGDASSPSNGCTGTPETVAVSTHGRPLGYEVVYVVHGIDDAQATALRSALSDLGDSVVVAGDGSGAWSAHVHTTDPGAAVDCGIATGSVRGVRISCFGSAEFGPGVGSDARRGPALSVGRDILALVAGDGAADLYVQEGATVVRCDEPIDSSLLLRAIVAAKHREVLVLPNGALSAQELVAVGAAARADGKDVMMLPCSAMVQGLAALAVHDAARAAVDDAFTMSEAAAGTRWGSLRIAQERSLTWVGMCEPGDSIGLAGQEVVIVAGRPIDAGCRLIDQLLATGGEMVTVLVGAQASEDFGDRLAEYVTGAHPGVDVVVYAGGQPGDLVQFGVE</sequence>
<evidence type="ECO:0000313" key="3">
    <source>
        <dbReference type="EMBL" id="MCZ4518629.1"/>
    </source>
</evidence>
<feature type="region of interest" description="Disordered" evidence="1">
    <location>
        <begin position="211"/>
        <end position="236"/>
    </location>
</feature>
<dbReference type="Gene3D" id="1.25.40.340">
    <property type="match status" value="1"/>
</dbReference>
<dbReference type="InterPro" id="IPR033470">
    <property type="entry name" value="FakA-like_C"/>
</dbReference>
<dbReference type="InterPro" id="IPR050270">
    <property type="entry name" value="DegV_domain_contain"/>
</dbReference>
<reference evidence="3" key="1">
    <citation type="submission" date="2022-12" db="EMBL/GenBank/DDBJ databases">
        <authorList>
            <person name="Krivoruchko A.V."/>
            <person name="Elkin A."/>
        </authorList>
    </citation>
    <scope>NUCLEOTIDE SEQUENCE</scope>
    <source>
        <strain evidence="3">IEGM 1391</strain>
    </source>
</reference>
<dbReference type="Pfam" id="PF21645">
    <property type="entry name" value="FakA-like_M"/>
    <property type="match status" value="1"/>
</dbReference>
<dbReference type="PROSITE" id="PS51480">
    <property type="entry name" value="DHAL"/>
    <property type="match status" value="1"/>
</dbReference>
<dbReference type="Pfam" id="PF02734">
    <property type="entry name" value="Dak2"/>
    <property type="match status" value="1"/>
</dbReference>